<evidence type="ECO:0000256" key="3">
    <source>
        <dbReference type="ARBA" id="ARBA00022801"/>
    </source>
</evidence>
<evidence type="ECO:0000256" key="5">
    <source>
        <dbReference type="SAM" id="SignalP"/>
    </source>
</evidence>
<feature type="chain" id="PRO_5040979604" description="Metallo-beta-lactamase domain-containing protein" evidence="5">
    <location>
        <begin position="19"/>
        <end position="694"/>
    </location>
</feature>
<evidence type="ECO:0000256" key="2">
    <source>
        <dbReference type="ARBA" id="ARBA00022723"/>
    </source>
</evidence>
<dbReference type="Gene3D" id="3.60.15.10">
    <property type="entry name" value="Ribonuclease Z/Hydroxyacylglutathione hydrolase-like"/>
    <property type="match status" value="2"/>
</dbReference>
<evidence type="ECO:0000256" key="1">
    <source>
        <dbReference type="ARBA" id="ARBA00007749"/>
    </source>
</evidence>
<organism evidence="7 8">
    <name type="scientific">Hypsibius exemplaris</name>
    <name type="common">Freshwater tardigrade</name>
    <dbReference type="NCBI Taxonomy" id="2072580"/>
    <lineage>
        <taxon>Eukaryota</taxon>
        <taxon>Metazoa</taxon>
        <taxon>Ecdysozoa</taxon>
        <taxon>Tardigrada</taxon>
        <taxon>Eutardigrada</taxon>
        <taxon>Parachela</taxon>
        <taxon>Hypsibioidea</taxon>
        <taxon>Hypsibiidae</taxon>
        <taxon>Hypsibius</taxon>
    </lineage>
</organism>
<keyword evidence="2" id="KW-0479">Metal-binding</keyword>
<reference evidence="8" key="1">
    <citation type="submission" date="2017-01" db="EMBL/GenBank/DDBJ databases">
        <title>Comparative genomics of anhydrobiosis in the tardigrade Hypsibius dujardini.</title>
        <authorList>
            <person name="Yoshida Y."/>
            <person name="Koutsovoulos G."/>
            <person name="Laetsch D."/>
            <person name="Stevens L."/>
            <person name="Kumar S."/>
            <person name="Horikawa D."/>
            <person name="Ishino K."/>
            <person name="Komine S."/>
            <person name="Tomita M."/>
            <person name="Blaxter M."/>
            <person name="Arakawa K."/>
        </authorList>
    </citation>
    <scope>NUCLEOTIDE SEQUENCE [LARGE SCALE GENOMIC DNA]</scope>
    <source>
        <strain evidence="8">Z151</strain>
    </source>
</reference>
<sequence length="694" mass="76518">MLTLAVVIVTLLPGCVPAAVSQIKTPGPGFFRLMLGEFEITAINDGTVALDHEALMPNASKEELLRARQEAFMPSSAIMSCNAFLVNTKQHLVLIDTGAGSLMGPSFGRLVENILAAGYQPEQIDNVLLTHLHPDHMGGVTSTNRMRFPNAVIRTSQAEVDFWLNPEMVQTNASARFKQRSKIARATLAPYQTVNRLKPFNATEKEILPGFRVVIRAGHSPGHTQFFVESGGLTMVAWGDITHFEWAQLRNPALTVTFDFNQPEAARDRLELFELVAEKRFLVAAAHVPFPGLGYLRRSAGQGFDWIPARVKGSLELLELLGKKRFRVAAAHVAFPGLVYVQRAAGQRFDWVPVSTLLHSCMSAAVPQIKTPGPGFFRLMLGDFEVTTISDGTLALNPEFIMPDAPSDEIERARRAAFVPRPAPISGNAFLVNTKDHLVLIDTGAGSLMGPYFGKLLENIRAAGYRPEQIDNVFLTHLHTDHMGGVTTTDDDHRMVFPNAVIRTSQAEVDFWMNSANAPKVHDIIKPTFAQAQAALAPYQRANRFQPFNATEDEILPGFRVVIRAGHSPGHTQYFVESAGQTMVVWGDITHFLWAQLPNPALTVLLDLDATEAVKDRRELLELLVEKKFWVAGAHIPFPGIGHLRRTVRLGNGYETVGLANGYEWVPVVYDSEPERLVTADFVETANATTRPSS</sequence>
<dbReference type="AlphaFoldDB" id="A0A9X6RLV3"/>
<dbReference type="SMART" id="SM00849">
    <property type="entry name" value="Lactamase_B"/>
    <property type="match status" value="2"/>
</dbReference>
<accession>A0A9X6RLV3</accession>
<dbReference type="GO" id="GO:0016787">
    <property type="term" value="F:hydrolase activity"/>
    <property type="evidence" value="ECO:0007669"/>
    <property type="project" value="UniProtKB-KW"/>
</dbReference>
<name>A0A9X6RLV3_HYPEX</name>
<dbReference type="InterPro" id="IPR001279">
    <property type="entry name" value="Metallo-B-lactamas"/>
</dbReference>
<dbReference type="GO" id="GO:0046872">
    <property type="term" value="F:metal ion binding"/>
    <property type="evidence" value="ECO:0007669"/>
    <property type="project" value="UniProtKB-KW"/>
</dbReference>
<dbReference type="PANTHER" id="PTHR42978">
    <property type="entry name" value="QUORUM-QUENCHING LACTONASE YTNP-RELATED-RELATED"/>
    <property type="match status" value="1"/>
</dbReference>
<dbReference type="OrthoDB" id="10250730at2759"/>
<feature type="domain" description="Metallo-beta-lactamase" evidence="6">
    <location>
        <begin position="80"/>
        <end position="287"/>
    </location>
</feature>
<comment type="similarity">
    <text evidence="1">Belongs to the metallo-beta-lactamase superfamily.</text>
</comment>
<evidence type="ECO:0000313" key="7">
    <source>
        <dbReference type="EMBL" id="OWA52011.1"/>
    </source>
</evidence>
<feature type="signal peptide" evidence="5">
    <location>
        <begin position="1"/>
        <end position="18"/>
    </location>
</feature>
<feature type="domain" description="Metallo-beta-lactamase" evidence="6">
    <location>
        <begin position="426"/>
        <end position="635"/>
    </location>
</feature>
<gene>
    <name evidence="7" type="ORF">BV898_16467</name>
</gene>
<comment type="caution">
    <text evidence="7">The sequence shown here is derived from an EMBL/GenBank/DDBJ whole genome shotgun (WGS) entry which is preliminary data.</text>
</comment>
<keyword evidence="4" id="KW-0862">Zinc</keyword>
<evidence type="ECO:0000313" key="8">
    <source>
        <dbReference type="Proteomes" id="UP000192578"/>
    </source>
</evidence>
<evidence type="ECO:0000259" key="6">
    <source>
        <dbReference type="SMART" id="SM00849"/>
    </source>
</evidence>
<keyword evidence="3" id="KW-0378">Hydrolase</keyword>
<dbReference type="SUPFAM" id="SSF56281">
    <property type="entry name" value="Metallo-hydrolase/oxidoreductase"/>
    <property type="match status" value="2"/>
</dbReference>
<dbReference type="InterPro" id="IPR051013">
    <property type="entry name" value="MBL_superfamily_lactonases"/>
</dbReference>
<evidence type="ECO:0000256" key="4">
    <source>
        <dbReference type="ARBA" id="ARBA00022833"/>
    </source>
</evidence>
<dbReference type="EMBL" id="MTYJ01000247">
    <property type="protein sequence ID" value="OWA52011.1"/>
    <property type="molecule type" value="Genomic_DNA"/>
</dbReference>
<protein>
    <recommendedName>
        <fullName evidence="6">Metallo-beta-lactamase domain-containing protein</fullName>
    </recommendedName>
</protein>
<dbReference type="CDD" id="cd07720">
    <property type="entry name" value="OPHC2-like_MBL-fold"/>
    <property type="match status" value="2"/>
</dbReference>
<dbReference type="Pfam" id="PF00753">
    <property type="entry name" value="Lactamase_B"/>
    <property type="match status" value="2"/>
</dbReference>
<proteinExistence type="inferred from homology"/>
<dbReference type="Proteomes" id="UP000192578">
    <property type="component" value="Unassembled WGS sequence"/>
</dbReference>
<keyword evidence="5" id="KW-0732">Signal</keyword>
<dbReference type="InterPro" id="IPR036866">
    <property type="entry name" value="RibonucZ/Hydroxyglut_hydro"/>
</dbReference>
<keyword evidence="8" id="KW-1185">Reference proteome</keyword>
<dbReference type="PANTHER" id="PTHR42978:SF6">
    <property type="entry name" value="QUORUM-QUENCHING LACTONASE YTNP-RELATED"/>
    <property type="match status" value="1"/>
</dbReference>